<dbReference type="InterPro" id="IPR011006">
    <property type="entry name" value="CheY-like_superfamily"/>
</dbReference>
<dbReference type="CDD" id="cd17541">
    <property type="entry name" value="REC_CheB-like"/>
    <property type="match status" value="1"/>
</dbReference>
<evidence type="ECO:0000256" key="5">
    <source>
        <dbReference type="HAMAP-Rule" id="MF_00099"/>
    </source>
</evidence>
<feature type="modified residue" description="4-aspartylphosphate" evidence="5 7">
    <location>
        <position position="56"/>
    </location>
</feature>
<dbReference type="NCBIfam" id="NF009206">
    <property type="entry name" value="PRK12555.1"/>
    <property type="match status" value="1"/>
</dbReference>
<keyword evidence="5 7" id="KW-0597">Phosphoprotein</keyword>
<dbReference type="Pfam" id="PF00072">
    <property type="entry name" value="Response_reg"/>
    <property type="match status" value="1"/>
</dbReference>
<feature type="active site" evidence="5 6">
    <location>
        <position position="200"/>
    </location>
</feature>
<comment type="domain">
    <text evidence="5">Contains a C-terminal catalytic domain, and an N-terminal region which modulates catalytic activity.</text>
</comment>
<dbReference type="PANTHER" id="PTHR42872:SF6">
    <property type="entry name" value="PROTEIN-GLUTAMATE METHYLESTERASE_PROTEIN-GLUTAMINE GLUTAMINASE"/>
    <property type="match status" value="1"/>
</dbReference>
<proteinExistence type="inferred from homology"/>
<dbReference type="InterPro" id="IPR001789">
    <property type="entry name" value="Sig_transdc_resp-reg_receiver"/>
</dbReference>
<evidence type="ECO:0000259" key="9">
    <source>
        <dbReference type="PROSITE" id="PS50122"/>
    </source>
</evidence>
<reference evidence="10 11" key="1">
    <citation type="submission" date="2018-12" db="EMBL/GenBank/DDBJ databases">
        <authorList>
            <person name="Sun L."/>
            <person name="Chen Z."/>
        </authorList>
    </citation>
    <scope>NUCLEOTIDE SEQUENCE [LARGE SCALE GENOMIC DNA]</scope>
    <source>
        <strain evidence="10 11">DSM 15890</strain>
    </source>
</reference>
<dbReference type="Pfam" id="PF01339">
    <property type="entry name" value="CheB_methylest"/>
    <property type="match status" value="1"/>
</dbReference>
<dbReference type="InterPro" id="IPR008248">
    <property type="entry name" value="CheB-like"/>
</dbReference>
<sequence>MYKIKVLVVDDSVFMRQIISRLIAEDTALEVIGTARNGIEAVSMVKELRPDVVTLDIEMPEMNGLEALIKIMDQRPTPVLMLSSLTQDGASATITALQNGAVDFISKPSGSVSFDLVNKKLELVSKIKQAAQIPLRNLIVNNITVPRAGLVQKNNAETELMKEFDQILALGTSTGGPKALETVITALPASFPYPLLVVQHMPPKFTKSLADRLDRLSSVRVVEAKDNELVLGGTVYIAPGDYHMTAIQKNREVRIKLHQEPQVSGHRPSVDVLFDSIAQIKNTKQHFILMTGMGSDGARGMMSAKQAGAQSTIAESKESCIVYGMPRSAIELGCVDYTVPLHLITSRILEVTGASKR</sequence>
<comment type="similarity">
    <text evidence="5">Belongs to the CheB family.</text>
</comment>
<dbReference type="InterPro" id="IPR035909">
    <property type="entry name" value="CheB_C"/>
</dbReference>
<dbReference type="GO" id="GO:0005737">
    <property type="term" value="C:cytoplasm"/>
    <property type="evidence" value="ECO:0007669"/>
    <property type="project" value="UniProtKB-SubCell"/>
</dbReference>
<comment type="catalytic activity">
    <reaction evidence="4 5">
        <text>[protein]-L-glutamate 5-O-methyl ester + H2O = L-glutamyl-[protein] + methanol + H(+)</text>
        <dbReference type="Rhea" id="RHEA:23236"/>
        <dbReference type="Rhea" id="RHEA-COMP:10208"/>
        <dbReference type="Rhea" id="RHEA-COMP:10311"/>
        <dbReference type="ChEBI" id="CHEBI:15377"/>
        <dbReference type="ChEBI" id="CHEBI:15378"/>
        <dbReference type="ChEBI" id="CHEBI:17790"/>
        <dbReference type="ChEBI" id="CHEBI:29973"/>
        <dbReference type="ChEBI" id="CHEBI:82795"/>
        <dbReference type="EC" id="3.1.1.61"/>
    </reaction>
</comment>
<protein>
    <recommendedName>
        <fullName evidence="5">Protein-glutamate methylesterase/protein-glutamine glutaminase</fullName>
        <ecNumber evidence="5">3.1.1.61</ecNumber>
        <ecNumber evidence="5">3.5.1.44</ecNumber>
    </recommendedName>
</protein>
<accession>A0A3S1K3E3</accession>
<keyword evidence="11" id="KW-1185">Reference proteome</keyword>
<dbReference type="Gene3D" id="3.40.50.180">
    <property type="entry name" value="Methylesterase CheB, C-terminal domain"/>
    <property type="match status" value="1"/>
</dbReference>
<comment type="caution">
    <text evidence="10">The sequence shown here is derived from an EMBL/GenBank/DDBJ whole genome shotgun (WGS) entry which is preliminary data.</text>
</comment>
<keyword evidence="2 5" id="KW-0145">Chemotaxis</keyword>
<dbReference type="OrthoDB" id="9793421at2"/>
<feature type="active site" evidence="5 6">
    <location>
        <position position="296"/>
    </location>
</feature>
<comment type="subcellular location">
    <subcellularLocation>
        <location evidence="5">Cytoplasm</location>
    </subcellularLocation>
</comment>
<evidence type="ECO:0000313" key="10">
    <source>
        <dbReference type="EMBL" id="RUT42907.1"/>
    </source>
</evidence>
<evidence type="ECO:0000256" key="4">
    <source>
        <dbReference type="ARBA" id="ARBA00048267"/>
    </source>
</evidence>
<evidence type="ECO:0000256" key="1">
    <source>
        <dbReference type="ARBA" id="ARBA00022490"/>
    </source>
</evidence>
<dbReference type="GO" id="GO:0006935">
    <property type="term" value="P:chemotaxis"/>
    <property type="evidence" value="ECO:0007669"/>
    <property type="project" value="UniProtKB-UniRule"/>
</dbReference>
<dbReference type="Gene3D" id="3.40.50.2300">
    <property type="match status" value="1"/>
</dbReference>
<dbReference type="AlphaFoldDB" id="A0A3S1K3E3"/>
<dbReference type="GO" id="GO:0008984">
    <property type="term" value="F:protein-glutamate methylesterase activity"/>
    <property type="evidence" value="ECO:0007669"/>
    <property type="project" value="UniProtKB-UniRule"/>
</dbReference>
<dbReference type="PROSITE" id="PS50110">
    <property type="entry name" value="RESPONSE_REGULATORY"/>
    <property type="match status" value="1"/>
</dbReference>
<dbReference type="EC" id="3.1.1.61" evidence="5"/>
<name>A0A3S1K3E3_9BACL</name>
<comment type="PTM">
    <text evidence="5">Phosphorylated by CheA. Phosphorylation of the N-terminal regulatory domain activates the methylesterase activity.</text>
</comment>
<dbReference type="EMBL" id="RZNY01000023">
    <property type="protein sequence ID" value="RUT42907.1"/>
    <property type="molecule type" value="Genomic_DNA"/>
</dbReference>
<dbReference type="NCBIfam" id="NF001965">
    <property type="entry name" value="PRK00742.1"/>
    <property type="match status" value="1"/>
</dbReference>
<dbReference type="SUPFAM" id="SSF52172">
    <property type="entry name" value="CheY-like"/>
    <property type="match status" value="1"/>
</dbReference>
<dbReference type="PROSITE" id="PS50122">
    <property type="entry name" value="CHEB"/>
    <property type="match status" value="1"/>
</dbReference>
<comment type="catalytic activity">
    <reaction evidence="5">
        <text>L-glutaminyl-[protein] + H2O = L-glutamyl-[protein] + NH4(+)</text>
        <dbReference type="Rhea" id="RHEA:16441"/>
        <dbReference type="Rhea" id="RHEA-COMP:10207"/>
        <dbReference type="Rhea" id="RHEA-COMP:10208"/>
        <dbReference type="ChEBI" id="CHEBI:15377"/>
        <dbReference type="ChEBI" id="CHEBI:28938"/>
        <dbReference type="ChEBI" id="CHEBI:29973"/>
        <dbReference type="ChEBI" id="CHEBI:30011"/>
        <dbReference type="EC" id="3.5.1.44"/>
    </reaction>
</comment>
<evidence type="ECO:0000256" key="6">
    <source>
        <dbReference type="PROSITE-ProRule" id="PRU00050"/>
    </source>
</evidence>
<feature type="domain" description="CheB-type methylesterase" evidence="9">
    <location>
        <begin position="161"/>
        <end position="355"/>
    </location>
</feature>
<dbReference type="GO" id="GO:0000156">
    <property type="term" value="F:phosphorelay response regulator activity"/>
    <property type="evidence" value="ECO:0007669"/>
    <property type="project" value="InterPro"/>
</dbReference>
<evidence type="ECO:0000256" key="7">
    <source>
        <dbReference type="PROSITE-ProRule" id="PRU00169"/>
    </source>
</evidence>
<gene>
    <name evidence="5" type="primary">cheB</name>
    <name evidence="10" type="ORF">EJP82_21410</name>
</gene>
<feature type="active site" evidence="5 6">
    <location>
        <position position="173"/>
    </location>
</feature>
<dbReference type="SMART" id="SM00448">
    <property type="entry name" value="REC"/>
    <property type="match status" value="1"/>
</dbReference>
<evidence type="ECO:0000313" key="11">
    <source>
        <dbReference type="Proteomes" id="UP000279446"/>
    </source>
</evidence>
<dbReference type="EC" id="3.5.1.44" evidence="5"/>
<dbReference type="HAMAP" id="MF_00099">
    <property type="entry name" value="CheB_chemtxs"/>
    <property type="match status" value="1"/>
</dbReference>
<dbReference type="CDD" id="cd16432">
    <property type="entry name" value="CheB_Rec"/>
    <property type="match status" value="1"/>
</dbReference>
<evidence type="ECO:0000256" key="2">
    <source>
        <dbReference type="ARBA" id="ARBA00022500"/>
    </source>
</evidence>
<evidence type="ECO:0000256" key="3">
    <source>
        <dbReference type="ARBA" id="ARBA00022801"/>
    </source>
</evidence>
<comment type="function">
    <text evidence="5">Involved in chemotaxis. Part of a chemotaxis signal transduction system that modulates chemotaxis in response to various stimuli. Catalyzes the demethylation of specific methylglutamate residues introduced into the chemoreceptors (methyl-accepting chemotaxis proteins or MCP) by CheR. Also mediates the irreversible deamidation of specific glutamine residues to glutamic acid.</text>
</comment>
<keyword evidence="3 5" id="KW-0378">Hydrolase</keyword>
<dbReference type="Proteomes" id="UP000279446">
    <property type="component" value="Unassembled WGS sequence"/>
</dbReference>
<dbReference type="PANTHER" id="PTHR42872">
    <property type="entry name" value="PROTEIN-GLUTAMATE METHYLESTERASE/PROTEIN-GLUTAMINE GLUTAMINASE"/>
    <property type="match status" value="1"/>
</dbReference>
<evidence type="ECO:0000259" key="8">
    <source>
        <dbReference type="PROSITE" id="PS50110"/>
    </source>
</evidence>
<feature type="domain" description="Response regulatory" evidence="8">
    <location>
        <begin position="5"/>
        <end position="122"/>
    </location>
</feature>
<dbReference type="RefSeq" id="WP_127194099.1">
    <property type="nucleotide sequence ID" value="NZ_RZNY01000023.1"/>
</dbReference>
<keyword evidence="1 5" id="KW-0963">Cytoplasm</keyword>
<dbReference type="PIRSF" id="PIRSF000876">
    <property type="entry name" value="RR_chemtxs_CheB"/>
    <property type="match status" value="1"/>
</dbReference>
<organism evidence="10 11">
    <name type="scientific">Paenibacillus anaericanus</name>
    <dbReference type="NCBI Taxonomy" id="170367"/>
    <lineage>
        <taxon>Bacteria</taxon>
        <taxon>Bacillati</taxon>
        <taxon>Bacillota</taxon>
        <taxon>Bacilli</taxon>
        <taxon>Bacillales</taxon>
        <taxon>Paenibacillaceae</taxon>
        <taxon>Paenibacillus</taxon>
    </lineage>
</organism>
<dbReference type="InterPro" id="IPR000673">
    <property type="entry name" value="Sig_transdc_resp-reg_Me-estase"/>
</dbReference>
<dbReference type="SUPFAM" id="SSF52738">
    <property type="entry name" value="Methylesterase CheB, C-terminal domain"/>
    <property type="match status" value="1"/>
</dbReference>
<dbReference type="GO" id="GO:0050568">
    <property type="term" value="F:protein-glutamine glutaminase activity"/>
    <property type="evidence" value="ECO:0007669"/>
    <property type="project" value="UniProtKB-UniRule"/>
</dbReference>